<reference evidence="2 3" key="1">
    <citation type="submission" date="2020-03" db="EMBL/GenBank/DDBJ databases">
        <title>WGS of actinomycetes isolated from Thailand.</title>
        <authorList>
            <person name="Thawai C."/>
        </authorList>
    </citation>
    <scope>NUCLEOTIDE SEQUENCE [LARGE SCALE GENOMIC DNA]</scope>
    <source>
        <strain evidence="2 3">PLAI 1-29</strain>
    </source>
</reference>
<keyword evidence="3" id="KW-1185">Reference proteome</keyword>
<evidence type="ECO:0000256" key="1">
    <source>
        <dbReference type="SAM" id="MobiDB-lite"/>
    </source>
</evidence>
<sequence length="126" mass="13825">MSYHGRSFEADPALLRAFIEESQAIGKEIRAMSRDFTRALEPTTPWYGYGGPHDKFGSEIGPEDQKDREFVTGCLDAIADGFIGMTDGRLQELEQIRNAQNFALDGMDELKSGLDDVGRGGGGGRH</sequence>
<dbReference type="Proteomes" id="UP000695264">
    <property type="component" value="Unassembled WGS sequence"/>
</dbReference>
<dbReference type="EMBL" id="JAATEN010000019">
    <property type="protein sequence ID" value="NJQ02996.1"/>
    <property type="molecule type" value="Genomic_DNA"/>
</dbReference>
<organism evidence="2 3">
    <name type="scientific">Streptomyces zingiberis</name>
    <dbReference type="NCBI Taxonomy" id="2053010"/>
    <lineage>
        <taxon>Bacteria</taxon>
        <taxon>Bacillati</taxon>
        <taxon>Actinomycetota</taxon>
        <taxon>Actinomycetes</taxon>
        <taxon>Kitasatosporales</taxon>
        <taxon>Streptomycetaceae</taxon>
        <taxon>Streptomyces</taxon>
    </lineage>
</organism>
<evidence type="ECO:0000313" key="3">
    <source>
        <dbReference type="Proteomes" id="UP000695264"/>
    </source>
</evidence>
<accession>A0ABX1C2I9</accession>
<protein>
    <recommendedName>
        <fullName evidence="4">WXG100 family type VII secretion target</fullName>
    </recommendedName>
</protein>
<evidence type="ECO:0000313" key="2">
    <source>
        <dbReference type="EMBL" id="NJQ02996.1"/>
    </source>
</evidence>
<feature type="region of interest" description="Disordered" evidence="1">
    <location>
        <begin position="43"/>
        <end position="63"/>
    </location>
</feature>
<dbReference type="RefSeq" id="WP_168103615.1">
    <property type="nucleotide sequence ID" value="NZ_JAATEN010000019.1"/>
</dbReference>
<feature type="compositionally biased region" description="Basic and acidic residues" evidence="1">
    <location>
        <begin position="52"/>
        <end position="63"/>
    </location>
</feature>
<proteinExistence type="predicted"/>
<comment type="caution">
    <text evidence="2">The sequence shown here is derived from an EMBL/GenBank/DDBJ whole genome shotgun (WGS) entry which is preliminary data.</text>
</comment>
<name>A0ABX1C2I9_9ACTN</name>
<evidence type="ECO:0008006" key="4">
    <source>
        <dbReference type="Google" id="ProtNLM"/>
    </source>
</evidence>
<gene>
    <name evidence="2" type="ORF">HCK00_21265</name>
</gene>